<dbReference type="AlphaFoldDB" id="A0A1F6AP58"/>
<feature type="domain" description="ChsH2 C-terminal OB-fold" evidence="1">
    <location>
        <begin position="21"/>
        <end position="79"/>
    </location>
</feature>
<comment type="caution">
    <text evidence="2">The sequence shown here is derived from an EMBL/GenBank/DDBJ whole genome shotgun (WGS) entry which is preliminary data.</text>
</comment>
<reference evidence="2 3" key="1">
    <citation type="journal article" date="2016" name="Nat. Commun.">
        <title>Thousands of microbial genomes shed light on interconnected biogeochemical processes in an aquifer system.</title>
        <authorList>
            <person name="Anantharaman K."/>
            <person name="Brown C.T."/>
            <person name="Hug L.A."/>
            <person name="Sharon I."/>
            <person name="Castelle C.J."/>
            <person name="Probst A.J."/>
            <person name="Thomas B.C."/>
            <person name="Singh A."/>
            <person name="Wilkins M.J."/>
            <person name="Karaoz U."/>
            <person name="Brodie E.L."/>
            <person name="Williams K.H."/>
            <person name="Hubbard S.S."/>
            <person name="Banfield J.F."/>
        </authorList>
    </citation>
    <scope>NUCLEOTIDE SEQUENCE [LARGE SCALE GENOMIC DNA]</scope>
</reference>
<gene>
    <name evidence="2" type="ORF">A2960_06355</name>
</gene>
<dbReference type="InterPro" id="IPR002878">
    <property type="entry name" value="ChsH2_C"/>
</dbReference>
<dbReference type="InterPro" id="IPR052513">
    <property type="entry name" value="Thioester_dehydratase-like"/>
</dbReference>
<sequence>MISPVKIWRNQKKIKTLLGCKGKIISWSKIHVPPAGFENQAPYVVVIVSLESGKNYTAQFVDWEEEHLRIGQRVRAVLRRTREPGEEGVIPYGVKFKPL</sequence>
<dbReference type="Pfam" id="PF01796">
    <property type="entry name" value="OB_ChsH2_C"/>
    <property type="match status" value="1"/>
</dbReference>
<name>A0A1F6AP58_9BACT</name>
<accession>A0A1F6AP58</accession>
<dbReference type="PANTHER" id="PTHR34075">
    <property type="entry name" value="BLR3430 PROTEIN"/>
    <property type="match status" value="1"/>
</dbReference>
<dbReference type="InterPro" id="IPR012340">
    <property type="entry name" value="NA-bd_OB-fold"/>
</dbReference>
<proteinExistence type="predicted"/>
<protein>
    <recommendedName>
        <fullName evidence="1">ChsH2 C-terminal OB-fold domain-containing protein</fullName>
    </recommendedName>
</protein>
<dbReference type="Proteomes" id="UP000176609">
    <property type="component" value="Unassembled WGS sequence"/>
</dbReference>
<evidence type="ECO:0000259" key="1">
    <source>
        <dbReference type="Pfam" id="PF01796"/>
    </source>
</evidence>
<dbReference type="PANTHER" id="PTHR34075:SF5">
    <property type="entry name" value="BLR3430 PROTEIN"/>
    <property type="match status" value="1"/>
</dbReference>
<evidence type="ECO:0000313" key="2">
    <source>
        <dbReference type="EMBL" id="OGG26471.1"/>
    </source>
</evidence>
<dbReference type="SUPFAM" id="SSF50249">
    <property type="entry name" value="Nucleic acid-binding proteins"/>
    <property type="match status" value="1"/>
</dbReference>
<evidence type="ECO:0000313" key="3">
    <source>
        <dbReference type="Proteomes" id="UP000176609"/>
    </source>
</evidence>
<organism evidence="2 3">
    <name type="scientific">Candidatus Gottesmanbacteria bacterium RIFCSPLOWO2_01_FULL_39_12b</name>
    <dbReference type="NCBI Taxonomy" id="1798388"/>
    <lineage>
        <taxon>Bacteria</taxon>
        <taxon>Candidatus Gottesmaniibacteriota</taxon>
    </lineage>
</organism>
<dbReference type="EMBL" id="MFJR01000009">
    <property type="protein sequence ID" value="OGG26471.1"/>
    <property type="molecule type" value="Genomic_DNA"/>
</dbReference>